<accession>A0A0B7F948</accession>
<dbReference type="STRING" id="1108050.A0A0B7F948"/>
<organism evidence="3 4">
    <name type="scientific">Thanatephorus cucumeris (strain AG1-IB / isolate 7/3/14)</name>
    <name type="common">Lettuce bottom rot fungus</name>
    <name type="synonym">Rhizoctonia solani</name>
    <dbReference type="NCBI Taxonomy" id="1108050"/>
    <lineage>
        <taxon>Eukaryota</taxon>
        <taxon>Fungi</taxon>
        <taxon>Dikarya</taxon>
        <taxon>Basidiomycota</taxon>
        <taxon>Agaricomycotina</taxon>
        <taxon>Agaricomycetes</taxon>
        <taxon>Cantharellales</taxon>
        <taxon>Ceratobasidiaceae</taxon>
        <taxon>Rhizoctonia</taxon>
        <taxon>Rhizoctonia solani AG-1</taxon>
    </lineage>
</organism>
<proteinExistence type="predicted"/>
<evidence type="ECO:0000313" key="4">
    <source>
        <dbReference type="Proteomes" id="UP000059188"/>
    </source>
</evidence>
<protein>
    <recommendedName>
        <fullName evidence="2">DUF6699 domain-containing protein</fullName>
    </recommendedName>
</protein>
<gene>
    <name evidence="3" type="ORF">RSOLAG1IB_07170</name>
</gene>
<keyword evidence="4" id="KW-1185">Reference proteome</keyword>
<evidence type="ECO:0000256" key="1">
    <source>
        <dbReference type="SAM" id="MobiDB-lite"/>
    </source>
</evidence>
<dbReference type="Proteomes" id="UP000059188">
    <property type="component" value="Unassembled WGS sequence"/>
</dbReference>
<feature type="region of interest" description="Disordered" evidence="1">
    <location>
        <begin position="63"/>
        <end position="138"/>
    </location>
</feature>
<feature type="compositionally biased region" description="Low complexity" evidence="1">
    <location>
        <begin position="228"/>
        <end position="237"/>
    </location>
</feature>
<dbReference type="Pfam" id="PF20415">
    <property type="entry name" value="DUF6699"/>
    <property type="match status" value="1"/>
</dbReference>
<feature type="domain" description="DUF6699" evidence="2">
    <location>
        <begin position="361"/>
        <end position="490"/>
    </location>
</feature>
<sequence>MEPLTMLLQKSWRGPDSWRVMLIGSLESNTPSDLSATSRDSFFYFALELGRFFKKSAAMISRRRSKSRTRSAGGRTPKPYIGTTPFEHSPQPFIPPPLAPSTAPQSPVPDSPPASSVGLPLGASSTTPPPDDPFGLGASIANLSLRTPRSAAGYSAAGSQAYGMHRPGFALTAPSTLGHPPPPSSAPALSHGMFNGYFPPGTMGMGLSKRSSERGQQRPQMHTHHNNPYGYLAAPGPASAPPGPPPHMVGYPPYGGYQPYNPYGFPGMAAPAYPYPPPQIMPAMPAMPLVPAGPPSAISENLGMVVRAPRLVRPKEDEQPPMRWEPGKDYAPVLDPFTLGILNPKVELHPLLHPPNGGEHLVYNMLFPPSAIHLSSDPPTKSWSNGRFSMATFPRVKRVRIVCRLHPWLMEVTNDNGVTVGDVCDKLYIEHQRHMSSSEWDAAVDFKRPMTKAYQWNRSTNPGAPGGVMGEGLRRIDWLMKNTFFGGLTEDRAFLEARVGNGLERSQPATFVLDLNDGPKKDED</sequence>
<dbReference type="AlphaFoldDB" id="A0A0B7F948"/>
<dbReference type="InterPro" id="IPR046522">
    <property type="entry name" value="DUF6699"/>
</dbReference>
<evidence type="ECO:0000259" key="2">
    <source>
        <dbReference type="Pfam" id="PF20415"/>
    </source>
</evidence>
<dbReference type="EMBL" id="LN679116">
    <property type="protein sequence ID" value="CEL54566.1"/>
    <property type="molecule type" value="Genomic_DNA"/>
</dbReference>
<name>A0A0B7F948_THACB</name>
<feature type="region of interest" description="Disordered" evidence="1">
    <location>
        <begin position="207"/>
        <end position="244"/>
    </location>
</feature>
<evidence type="ECO:0000313" key="3">
    <source>
        <dbReference type="EMBL" id="CEL54566.1"/>
    </source>
</evidence>
<reference evidence="3 4" key="1">
    <citation type="submission" date="2014-11" db="EMBL/GenBank/DDBJ databases">
        <authorList>
            <person name="Wibberg Daniel"/>
        </authorList>
    </citation>
    <scope>NUCLEOTIDE SEQUENCE [LARGE SCALE GENOMIC DNA]</scope>
    <source>
        <strain evidence="3">Rhizoctonia solani AG1-IB 7/3/14</strain>
    </source>
</reference>
<dbReference type="OrthoDB" id="21474at2759"/>